<reference evidence="3 4" key="1">
    <citation type="journal article" date="2009" name="Int. J. Syst. Evol. Microbiol.">
        <title>Paenibacillus contaminans sp. nov., isolated from a contaminated laboratory plate.</title>
        <authorList>
            <person name="Chou J.H."/>
            <person name="Lee J.H."/>
            <person name="Lin M.C."/>
            <person name="Chang P.S."/>
            <person name="Arun A.B."/>
            <person name="Young C.C."/>
            <person name="Chen W.M."/>
        </authorList>
    </citation>
    <scope>NUCLEOTIDE SEQUENCE [LARGE SCALE GENOMIC DNA]</scope>
    <source>
        <strain evidence="3 4">CKOBP-6</strain>
    </source>
</reference>
<dbReference type="Pfam" id="PF04012">
    <property type="entry name" value="PspA_IM30"/>
    <property type="match status" value="1"/>
</dbReference>
<dbReference type="RefSeq" id="WP_113033030.1">
    <property type="nucleotide sequence ID" value="NZ_QMFB01000013.1"/>
</dbReference>
<evidence type="ECO:0000256" key="2">
    <source>
        <dbReference type="SAM" id="Coils"/>
    </source>
</evidence>
<dbReference type="InterPro" id="IPR007157">
    <property type="entry name" value="PspA_VIPP1"/>
</dbReference>
<dbReference type="PANTHER" id="PTHR31088:SF6">
    <property type="entry name" value="PHAGE SHOCK PROTEIN A"/>
    <property type="match status" value="1"/>
</dbReference>
<proteinExistence type="inferred from homology"/>
<comment type="caution">
    <text evidence="3">The sequence shown here is derived from an EMBL/GenBank/DDBJ whole genome shotgun (WGS) entry which is preliminary data.</text>
</comment>
<accession>A0A329MHQ6</accession>
<organism evidence="3 4">
    <name type="scientific">Paenibacillus contaminans</name>
    <dbReference type="NCBI Taxonomy" id="450362"/>
    <lineage>
        <taxon>Bacteria</taxon>
        <taxon>Bacillati</taxon>
        <taxon>Bacillota</taxon>
        <taxon>Bacilli</taxon>
        <taxon>Bacillales</taxon>
        <taxon>Paenibacillaceae</taxon>
        <taxon>Paenibacillus</taxon>
    </lineage>
</organism>
<dbReference type="EMBL" id="QMFB01000013">
    <property type="protein sequence ID" value="RAV19212.1"/>
    <property type="molecule type" value="Genomic_DNA"/>
</dbReference>
<evidence type="ECO:0000313" key="3">
    <source>
        <dbReference type="EMBL" id="RAV19212.1"/>
    </source>
</evidence>
<evidence type="ECO:0000256" key="1">
    <source>
        <dbReference type="ARBA" id="ARBA00043985"/>
    </source>
</evidence>
<gene>
    <name evidence="3" type="ORF">DQG23_22005</name>
</gene>
<dbReference type="AlphaFoldDB" id="A0A329MHQ6"/>
<name>A0A329MHQ6_9BACL</name>
<protein>
    <submittedName>
        <fullName evidence="3">PspA/IM30 family protein</fullName>
    </submittedName>
</protein>
<keyword evidence="2" id="KW-0175">Coiled coil</keyword>
<dbReference type="OrthoDB" id="9779630at2"/>
<dbReference type="PANTHER" id="PTHR31088">
    <property type="entry name" value="MEMBRANE-ASSOCIATED PROTEIN VIPP1, CHLOROPLASTIC"/>
    <property type="match status" value="1"/>
</dbReference>
<comment type="similarity">
    <text evidence="1">Belongs to the PspA/Vipp/IM30 family.</text>
</comment>
<dbReference type="Proteomes" id="UP000250369">
    <property type="component" value="Unassembled WGS sequence"/>
</dbReference>
<feature type="coiled-coil region" evidence="2">
    <location>
        <begin position="108"/>
        <end position="135"/>
    </location>
</feature>
<evidence type="ECO:0000313" key="4">
    <source>
        <dbReference type="Proteomes" id="UP000250369"/>
    </source>
</evidence>
<sequence>MGVFTRIKDMTKASINEVLDKVEDPIIMLNQYIRDMEEEIAQAEVTVAKQIANERKLQQRLQESIKLSAEREVQAGNALKNGHEEAARQVLEEKLYHDQKVAEYTDMHLQSKQQAEELVQQLHEMKGEYYKLRNKRSELVSRAQLAKAKKQMAQVTSTNTIESGHAARGFHRMEEKIIQMEVEAEISRKPYVPTGASYASAAGYTAYAPVDPVKQQRVDEQLQLLKSKLGVNEPQAAQTSQEQE</sequence>
<keyword evidence="4" id="KW-1185">Reference proteome</keyword>
<feature type="coiled-coil region" evidence="2">
    <location>
        <begin position="26"/>
        <end position="53"/>
    </location>
</feature>